<keyword evidence="1" id="KW-1133">Transmembrane helix</keyword>
<name>A0A9X3C1J7_9FLAO</name>
<organism evidence="2 3">
    <name type="scientific">Flavobacterium frigoritolerans</name>
    <dbReference type="NCBI Taxonomy" id="2987686"/>
    <lineage>
        <taxon>Bacteria</taxon>
        <taxon>Pseudomonadati</taxon>
        <taxon>Bacteroidota</taxon>
        <taxon>Flavobacteriia</taxon>
        <taxon>Flavobacteriales</taxon>
        <taxon>Flavobacteriaceae</taxon>
        <taxon>Flavobacterium</taxon>
    </lineage>
</organism>
<dbReference type="Proteomes" id="UP001151133">
    <property type="component" value="Unassembled WGS sequence"/>
</dbReference>
<evidence type="ECO:0000313" key="2">
    <source>
        <dbReference type="EMBL" id="MCV9932516.1"/>
    </source>
</evidence>
<protein>
    <submittedName>
        <fullName evidence="2">Uncharacterized protein</fullName>
    </submittedName>
</protein>
<dbReference type="EMBL" id="JAOZEV010000006">
    <property type="protein sequence ID" value="MCV9932516.1"/>
    <property type="molecule type" value="Genomic_DNA"/>
</dbReference>
<sequence length="138" mass="15840">MISSIKLIITKLASKPKNIFLLDSIGAFITAFLLGFVLAKFQDAFGMPQTILYFLSALALVFAIYSSCCYYYVTTKWRSYLYPIMIANVLYCCLTSGLLIYYFHKLTILGLIYFILEISIIICLVVIERKVQRDRVTK</sequence>
<comment type="caution">
    <text evidence="2">The sequence shown here is derived from an EMBL/GenBank/DDBJ whole genome shotgun (WGS) entry which is preliminary data.</text>
</comment>
<dbReference type="AlphaFoldDB" id="A0A9X3C1J7"/>
<feature type="transmembrane region" description="Helical" evidence="1">
    <location>
        <begin position="51"/>
        <end position="73"/>
    </location>
</feature>
<gene>
    <name evidence="2" type="ORF">OIU80_09495</name>
</gene>
<keyword evidence="3" id="KW-1185">Reference proteome</keyword>
<evidence type="ECO:0000256" key="1">
    <source>
        <dbReference type="SAM" id="Phobius"/>
    </source>
</evidence>
<feature type="transmembrane region" description="Helical" evidence="1">
    <location>
        <begin position="80"/>
        <end position="102"/>
    </location>
</feature>
<dbReference type="RefSeq" id="WP_264286783.1">
    <property type="nucleotide sequence ID" value="NZ_JAOZEV010000006.1"/>
</dbReference>
<reference evidence="2" key="1">
    <citation type="submission" date="2022-10" db="EMBL/GenBank/DDBJ databases">
        <title>Two novel species of Flavobacterium.</title>
        <authorList>
            <person name="Liu Q."/>
            <person name="Xin Y.-H."/>
        </authorList>
    </citation>
    <scope>NUCLEOTIDE SEQUENCE</scope>
    <source>
        <strain evidence="2">LS1R47</strain>
    </source>
</reference>
<feature type="transmembrane region" description="Helical" evidence="1">
    <location>
        <begin position="20"/>
        <end position="39"/>
    </location>
</feature>
<feature type="transmembrane region" description="Helical" evidence="1">
    <location>
        <begin position="108"/>
        <end position="127"/>
    </location>
</feature>
<accession>A0A9X3C1J7</accession>
<keyword evidence="1" id="KW-0472">Membrane</keyword>
<evidence type="ECO:0000313" key="3">
    <source>
        <dbReference type="Proteomes" id="UP001151133"/>
    </source>
</evidence>
<keyword evidence="1" id="KW-0812">Transmembrane</keyword>
<proteinExistence type="predicted"/>